<organism evidence="1 2">
    <name type="scientific">Legionella maceachernii</name>
    <dbReference type="NCBI Taxonomy" id="466"/>
    <lineage>
        <taxon>Bacteria</taxon>
        <taxon>Pseudomonadati</taxon>
        <taxon>Pseudomonadota</taxon>
        <taxon>Gammaproteobacteria</taxon>
        <taxon>Legionellales</taxon>
        <taxon>Legionellaceae</taxon>
        <taxon>Legionella</taxon>
    </lineage>
</organism>
<dbReference type="OrthoDB" id="5652000at2"/>
<gene>
    <name evidence="1" type="ORF">Lmac_2270</name>
</gene>
<name>A0A0W0VYW8_9GAMM</name>
<evidence type="ECO:0000313" key="1">
    <source>
        <dbReference type="EMBL" id="KTD25292.1"/>
    </source>
</evidence>
<keyword evidence="2" id="KW-1185">Reference proteome</keyword>
<dbReference type="RefSeq" id="WP_042238346.1">
    <property type="nucleotide sequence ID" value="NZ_CAAAIB010000012.1"/>
</dbReference>
<dbReference type="AlphaFoldDB" id="A0A0W0VYW8"/>
<dbReference type="EMBL" id="LNYL01000045">
    <property type="protein sequence ID" value="KTD25292.1"/>
    <property type="molecule type" value="Genomic_DNA"/>
</dbReference>
<accession>A0A0W0VYW8</accession>
<evidence type="ECO:0000313" key="2">
    <source>
        <dbReference type="Proteomes" id="UP000054908"/>
    </source>
</evidence>
<sequence length="103" mass="12088">MNILKRFLKKIAKIIHFRPYSEWTEEEKAVYAKRHSFHSYTKSNDTKTNPASGLPMIGCLDVNGNTFGSSSSFDDYYRNHDNNYRSYSSTNYCNSYDPFANRY</sequence>
<reference evidence="1 2" key="1">
    <citation type="submission" date="2015-11" db="EMBL/GenBank/DDBJ databases">
        <title>Genomic analysis of 38 Legionella species identifies large and diverse effector repertoires.</title>
        <authorList>
            <person name="Burstein D."/>
            <person name="Amaro F."/>
            <person name="Zusman T."/>
            <person name="Lifshitz Z."/>
            <person name="Cohen O."/>
            <person name="Gilbert J.A."/>
            <person name="Pupko T."/>
            <person name="Shuman H.A."/>
            <person name="Segal G."/>
        </authorList>
    </citation>
    <scope>NUCLEOTIDE SEQUENCE [LARGE SCALE GENOMIC DNA]</scope>
    <source>
        <strain evidence="1 2">PX-1-G2-E2</strain>
    </source>
</reference>
<proteinExistence type="predicted"/>
<dbReference type="Proteomes" id="UP000054908">
    <property type="component" value="Unassembled WGS sequence"/>
</dbReference>
<dbReference type="STRING" id="466.Lmac_2270"/>
<dbReference type="PATRIC" id="fig|466.6.peg.2411"/>
<protein>
    <submittedName>
        <fullName evidence="1">Uncharacterized protein</fullName>
    </submittedName>
</protein>
<comment type="caution">
    <text evidence="1">The sequence shown here is derived from an EMBL/GenBank/DDBJ whole genome shotgun (WGS) entry which is preliminary data.</text>
</comment>